<protein>
    <submittedName>
        <fullName evidence="2">DUF4180 domain-containing protein</fullName>
    </submittedName>
</protein>
<comment type="caution">
    <text evidence="2">The sequence shown here is derived from an EMBL/GenBank/DDBJ whole genome shotgun (WGS) entry which is preliminary data.</text>
</comment>
<reference evidence="2 3" key="1">
    <citation type="submission" date="2021-06" db="EMBL/GenBank/DDBJ databases">
        <authorList>
            <person name="Sun Q."/>
            <person name="Li D."/>
        </authorList>
    </citation>
    <scope>NUCLEOTIDE SEQUENCE [LARGE SCALE GENOMIC DNA]</scope>
    <source>
        <strain evidence="2 3">MSJ-40</strain>
    </source>
</reference>
<dbReference type="EMBL" id="JAHLPM010000003">
    <property type="protein sequence ID" value="MBU5437215.1"/>
    <property type="molecule type" value="Genomic_DNA"/>
</dbReference>
<evidence type="ECO:0000313" key="3">
    <source>
        <dbReference type="Proteomes" id="UP000749471"/>
    </source>
</evidence>
<name>A0ABS6E442_9FIRM</name>
<organism evidence="2 3">
    <name type="scientific">Tissierella simiarum</name>
    <dbReference type="NCBI Taxonomy" id="2841534"/>
    <lineage>
        <taxon>Bacteria</taxon>
        <taxon>Bacillati</taxon>
        <taxon>Bacillota</taxon>
        <taxon>Tissierellia</taxon>
        <taxon>Tissierellales</taxon>
        <taxon>Tissierellaceae</taxon>
        <taxon>Tissierella</taxon>
    </lineage>
</organism>
<sequence length="79" mass="9151">MNKVAITEDFFKLSICLAGEILQKFINYNTKLSIIGDSTCCSNNPLKDFIYRSNHDKNIFFVSTEENELKSWQIPDKLD</sequence>
<evidence type="ECO:0000313" key="2">
    <source>
        <dbReference type="EMBL" id="MBU5437215.1"/>
    </source>
</evidence>
<dbReference type="Pfam" id="PF13788">
    <property type="entry name" value="DUF4180"/>
    <property type="match status" value="1"/>
</dbReference>
<proteinExistence type="predicted"/>
<accession>A0ABS6E442</accession>
<evidence type="ECO:0000259" key="1">
    <source>
        <dbReference type="Pfam" id="PF13788"/>
    </source>
</evidence>
<gene>
    <name evidence="2" type="ORF">KQI42_04290</name>
</gene>
<dbReference type="Proteomes" id="UP000749471">
    <property type="component" value="Unassembled WGS sequence"/>
</dbReference>
<keyword evidence="3" id="KW-1185">Reference proteome</keyword>
<feature type="domain" description="DUF4180" evidence="1">
    <location>
        <begin position="2"/>
        <end position="67"/>
    </location>
</feature>
<dbReference type="InterPro" id="IPR025438">
    <property type="entry name" value="DUF4180"/>
</dbReference>